<dbReference type="Pfam" id="PF00010">
    <property type="entry name" value="HLH"/>
    <property type="match status" value="1"/>
</dbReference>
<comment type="subcellular location">
    <subcellularLocation>
        <location evidence="1">Nucleus</location>
    </subcellularLocation>
</comment>
<reference evidence="7 8" key="1">
    <citation type="submission" date="2024-03" db="EMBL/GenBank/DDBJ databases">
        <authorList>
            <person name="Martinez-Hernandez J."/>
        </authorList>
    </citation>
    <scope>NUCLEOTIDE SEQUENCE [LARGE SCALE GENOMIC DNA]</scope>
</reference>
<dbReference type="AlphaFoldDB" id="A0AAV1XT85"/>
<evidence type="ECO:0000313" key="7">
    <source>
        <dbReference type="EMBL" id="CAL0324174.1"/>
    </source>
</evidence>
<dbReference type="GO" id="GO:0005634">
    <property type="term" value="C:nucleus"/>
    <property type="evidence" value="ECO:0007669"/>
    <property type="project" value="UniProtKB-SubCell"/>
</dbReference>
<gene>
    <name evidence="7" type="ORF">LLUT_LOCUS25234</name>
</gene>
<dbReference type="PROSITE" id="PS50888">
    <property type="entry name" value="BHLH"/>
    <property type="match status" value="1"/>
</dbReference>
<keyword evidence="3" id="KW-0804">Transcription</keyword>
<dbReference type="Proteomes" id="UP001497480">
    <property type="component" value="Unassembled WGS sequence"/>
</dbReference>
<feature type="region of interest" description="Disordered" evidence="5">
    <location>
        <begin position="121"/>
        <end position="156"/>
    </location>
</feature>
<dbReference type="GO" id="GO:0046983">
    <property type="term" value="F:protein dimerization activity"/>
    <property type="evidence" value="ECO:0007669"/>
    <property type="project" value="InterPro"/>
</dbReference>
<keyword evidence="8" id="KW-1185">Reference proteome</keyword>
<evidence type="ECO:0000313" key="8">
    <source>
        <dbReference type="Proteomes" id="UP001497480"/>
    </source>
</evidence>
<dbReference type="PANTHER" id="PTHR45959">
    <property type="entry name" value="BHLH TRANSCRIPTION FACTOR"/>
    <property type="match status" value="1"/>
</dbReference>
<dbReference type="Gene3D" id="4.10.280.10">
    <property type="entry name" value="Helix-loop-helix DNA-binding domain"/>
    <property type="match status" value="1"/>
</dbReference>
<organism evidence="7 8">
    <name type="scientific">Lupinus luteus</name>
    <name type="common">European yellow lupine</name>
    <dbReference type="NCBI Taxonomy" id="3873"/>
    <lineage>
        <taxon>Eukaryota</taxon>
        <taxon>Viridiplantae</taxon>
        <taxon>Streptophyta</taxon>
        <taxon>Embryophyta</taxon>
        <taxon>Tracheophyta</taxon>
        <taxon>Spermatophyta</taxon>
        <taxon>Magnoliopsida</taxon>
        <taxon>eudicotyledons</taxon>
        <taxon>Gunneridae</taxon>
        <taxon>Pentapetalae</taxon>
        <taxon>rosids</taxon>
        <taxon>fabids</taxon>
        <taxon>Fabales</taxon>
        <taxon>Fabaceae</taxon>
        <taxon>Papilionoideae</taxon>
        <taxon>50 kb inversion clade</taxon>
        <taxon>genistoids sensu lato</taxon>
        <taxon>core genistoids</taxon>
        <taxon>Genisteae</taxon>
        <taxon>Lupinus</taxon>
    </lineage>
</organism>
<dbReference type="SMART" id="SM00353">
    <property type="entry name" value="HLH"/>
    <property type="match status" value="1"/>
</dbReference>
<dbReference type="SUPFAM" id="SSF47459">
    <property type="entry name" value="HLH, helix-loop-helix DNA-binding domain"/>
    <property type="match status" value="1"/>
</dbReference>
<evidence type="ECO:0000256" key="2">
    <source>
        <dbReference type="ARBA" id="ARBA00023015"/>
    </source>
</evidence>
<comment type="caution">
    <text evidence="7">The sequence shown here is derived from an EMBL/GenBank/DDBJ whole genome shotgun (WGS) entry which is preliminary data.</text>
</comment>
<evidence type="ECO:0000256" key="1">
    <source>
        <dbReference type="ARBA" id="ARBA00004123"/>
    </source>
</evidence>
<evidence type="ECO:0000256" key="4">
    <source>
        <dbReference type="ARBA" id="ARBA00023242"/>
    </source>
</evidence>
<proteinExistence type="predicted"/>
<dbReference type="InterPro" id="IPR052610">
    <property type="entry name" value="bHLH_transcription_regulator"/>
</dbReference>
<name>A0AAV1XT85_LUPLU</name>
<dbReference type="GO" id="GO:0080090">
    <property type="term" value="P:regulation of primary metabolic process"/>
    <property type="evidence" value="ECO:0007669"/>
    <property type="project" value="UniProtKB-ARBA"/>
</dbReference>
<dbReference type="InterPro" id="IPR036638">
    <property type="entry name" value="HLH_DNA-bd_sf"/>
</dbReference>
<dbReference type="PANTHER" id="PTHR45959:SF2">
    <property type="entry name" value="BHLH TRANSCRIPTION FACTOR"/>
    <property type="match status" value="1"/>
</dbReference>
<keyword evidence="4" id="KW-0539">Nucleus</keyword>
<feature type="compositionally biased region" description="Basic and acidic residues" evidence="5">
    <location>
        <begin position="123"/>
        <end position="140"/>
    </location>
</feature>
<evidence type="ECO:0000256" key="3">
    <source>
        <dbReference type="ARBA" id="ARBA00023163"/>
    </source>
</evidence>
<evidence type="ECO:0000256" key="5">
    <source>
        <dbReference type="SAM" id="MobiDB-lite"/>
    </source>
</evidence>
<accession>A0AAV1XT85</accession>
<feature type="domain" description="BHLH" evidence="6">
    <location>
        <begin position="152"/>
        <end position="201"/>
    </location>
</feature>
<keyword evidence="2" id="KW-0805">Transcription regulation</keyword>
<dbReference type="InterPro" id="IPR054502">
    <property type="entry name" value="bHLH-TF_ACT-like_plant"/>
</dbReference>
<evidence type="ECO:0000259" key="6">
    <source>
        <dbReference type="PROSITE" id="PS50888"/>
    </source>
</evidence>
<dbReference type="EMBL" id="CAXHTB010000017">
    <property type="protein sequence ID" value="CAL0324174.1"/>
    <property type="molecule type" value="Genomic_DNA"/>
</dbReference>
<protein>
    <recommendedName>
        <fullName evidence="6">BHLH domain-containing protein</fullName>
    </recommendedName>
</protein>
<dbReference type="Pfam" id="PF22754">
    <property type="entry name" value="bHLH-TF_ACT-like_plant"/>
    <property type="match status" value="1"/>
</dbReference>
<sequence length="337" mass="37439">MELPWQSFFSDMEMEEGNLFDQCNKSSLDDHEFVLGKFLQHSGLSSESESLSPPNNGGSCLSFEDTTTISNNHVKLMTKSTSSNSIASQHVPHKVVTANVTSPKSYVLSFDESNVVAATKELGNGRKHEGNKSDQSKGDNRTGSIRKSRNSSETMDHIMAERKRRQELTERFIALSATIPGLKKIDKASILSEAITYVKQLQKRAKDLEEQRCCKKIRVESVSFTNKTNLYSDEGSVSSAKTSSDDCNEQNIAIPEVIARVLEKEVLIRIHCKNQNGSMLQILTHLRSLDLSTISTSALPFGNSFLDITIIAQMGDKYKLTVKELVKNLRLVLLGCT</sequence>
<dbReference type="InterPro" id="IPR011598">
    <property type="entry name" value="bHLH_dom"/>
</dbReference>